<dbReference type="EMBL" id="MU267082">
    <property type="protein sequence ID" value="KAH7917398.1"/>
    <property type="molecule type" value="Genomic_DNA"/>
</dbReference>
<comment type="caution">
    <text evidence="1">The sequence shown here is derived from an EMBL/GenBank/DDBJ whole genome shotgun (WGS) entry which is preliminary data.</text>
</comment>
<reference evidence="1" key="1">
    <citation type="journal article" date="2021" name="New Phytol.">
        <title>Evolutionary innovations through gain and loss of genes in the ectomycorrhizal Boletales.</title>
        <authorList>
            <person name="Wu G."/>
            <person name="Miyauchi S."/>
            <person name="Morin E."/>
            <person name="Kuo A."/>
            <person name="Drula E."/>
            <person name="Varga T."/>
            <person name="Kohler A."/>
            <person name="Feng B."/>
            <person name="Cao Y."/>
            <person name="Lipzen A."/>
            <person name="Daum C."/>
            <person name="Hundley H."/>
            <person name="Pangilinan J."/>
            <person name="Johnson J."/>
            <person name="Barry K."/>
            <person name="LaButti K."/>
            <person name="Ng V."/>
            <person name="Ahrendt S."/>
            <person name="Min B."/>
            <person name="Choi I.G."/>
            <person name="Park H."/>
            <person name="Plett J.M."/>
            <person name="Magnuson J."/>
            <person name="Spatafora J.W."/>
            <person name="Nagy L.G."/>
            <person name="Henrissat B."/>
            <person name="Grigoriev I.V."/>
            <person name="Yang Z.L."/>
            <person name="Xu J."/>
            <person name="Martin F.M."/>
        </authorList>
    </citation>
    <scope>NUCLEOTIDE SEQUENCE</scope>
    <source>
        <strain evidence="1">KUC20120723A-06</strain>
    </source>
</reference>
<keyword evidence="2" id="KW-1185">Reference proteome</keyword>
<name>A0ACB8AXV8_9AGAM</name>
<evidence type="ECO:0000313" key="1">
    <source>
        <dbReference type="EMBL" id="KAH7917398.1"/>
    </source>
</evidence>
<organism evidence="1 2">
    <name type="scientific">Leucogyrophana mollusca</name>
    <dbReference type="NCBI Taxonomy" id="85980"/>
    <lineage>
        <taxon>Eukaryota</taxon>
        <taxon>Fungi</taxon>
        <taxon>Dikarya</taxon>
        <taxon>Basidiomycota</taxon>
        <taxon>Agaricomycotina</taxon>
        <taxon>Agaricomycetes</taxon>
        <taxon>Agaricomycetidae</taxon>
        <taxon>Boletales</taxon>
        <taxon>Boletales incertae sedis</taxon>
        <taxon>Leucogyrophana</taxon>
    </lineage>
</organism>
<protein>
    <submittedName>
        <fullName evidence="1">Uncharacterized protein</fullName>
    </submittedName>
</protein>
<feature type="non-terminal residue" evidence="1">
    <location>
        <position position="218"/>
    </location>
</feature>
<sequence length="218" mass="24131">AGRIFALTLTDEGPNLDDQASKLWSSRATFQKYASSNPLVAHETPLRSTHSNQSDRHPSVQPRNPTRGPLDKRERNRRTSKAHETLTTIESRVHSVRVRLLSPLSRGGLQEVSTELTALRSAAENVRRRVASVESRKEALCQSLDDLLARLATKVGNLPQKHDPVQYNCDHLYDLPVDRCDQVAQVSIFLGVACSVLFGVSRHAGNLIMGLVALLLKV</sequence>
<gene>
    <name evidence="1" type="ORF">BV22DRAFT_977066</name>
</gene>
<accession>A0ACB8AXV8</accession>
<dbReference type="Proteomes" id="UP000790709">
    <property type="component" value="Unassembled WGS sequence"/>
</dbReference>
<feature type="non-terminal residue" evidence="1">
    <location>
        <position position="1"/>
    </location>
</feature>
<evidence type="ECO:0000313" key="2">
    <source>
        <dbReference type="Proteomes" id="UP000790709"/>
    </source>
</evidence>
<proteinExistence type="predicted"/>